<gene>
    <name evidence="1" type="ORF">HMPREF0083_01325</name>
</gene>
<name>U1YEQ6_ANEAE</name>
<protein>
    <recommendedName>
        <fullName evidence="3">Pentapeptide repeat protein</fullName>
    </recommendedName>
</protein>
<reference evidence="1 2" key="1">
    <citation type="submission" date="2013-08" db="EMBL/GenBank/DDBJ databases">
        <authorList>
            <person name="Weinstock G."/>
            <person name="Sodergren E."/>
            <person name="Wylie T."/>
            <person name="Fulton L."/>
            <person name="Fulton R."/>
            <person name="Fronick C."/>
            <person name="O'Laughlin M."/>
            <person name="Godfrey J."/>
            <person name="Miner T."/>
            <person name="Herter B."/>
            <person name="Appelbaum E."/>
            <person name="Cordes M."/>
            <person name="Lek S."/>
            <person name="Wollam A."/>
            <person name="Pepin K.H."/>
            <person name="Palsikar V.B."/>
            <person name="Mitreva M."/>
            <person name="Wilson R.K."/>
        </authorList>
    </citation>
    <scope>NUCLEOTIDE SEQUENCE [LARGE SCALE GENOMIC DNA]</scope>
    <source>
        <strain evidence="1 2">ATCC 12856</strain>
    </source>
</reference>
<sequence length="197" mass="22239">MKMNSQVLSSQTIELEKDQVSILGPKLELHDCTVISEADGRGMAFPGLRMHGGVFDQKQALRDFHFQGVHFLRVRFMGKYIGCDFGDWEDMDRSSVSECDFSSARMHDCRLLNCDMKGILIPKWPCFCLLNPAEARDFVILQQWPKKIGLILDIYTDSDRECVAVLGDAGMLAKESGLPMSEIRELLQTIPGLHIVD</sequence>
<dbReference type="AlphaFoldDB" id="U1YEQ6"/>
<dbReference type="eggNOG" id="ENOG502ZAED">
    <property type="taxonomic scope" value="Bacteria"/>
</dbReference>
<dbReference type="HOGENOM" id="CLU_1394009_0_0_9"/>
<accession>U1YEQ6</accession>
<dbReference type="Gene3D" id="2.160.20.80">
    <property type="entry name" value="E3 ubiquitin-protein ligase SopA"/>
    <property type="match status" value="1"/>
</dbReference>
<comment type="caution">
    <text evidence="1">The sequence shown here is derived from an EMBL/GenBank/DDBJ whole genome shotgun (WGS) entry which is preliminary data.</text>
</comment>
<dbReference type="STRING" id="649747.HMPREF0083_01325"/>
<dbReference type="SUPFAM" id="SSF141571">
    <property type="entry name" value="Pentapeptide repeat-like"/>
    <property type="match status" value="1"/>
</dbReference>
<proteinExistence type="predicted"/>
<keyword evidence="2" id="KW-1185">Reference proteome</keyword>
<evidence type="ECO:0000313" key="1">
    <source>
        <dbReference type="EMBL" id="ERI10577.1"/>
    </source>
</evidence>
<organism evidence="1 2">
    <name type="scientific">Aneurinibacillus aneurinilyticus ATCC 12856</name>
    <dbReference type="NCBI Taxonomy" id="649747"/>
    <lineage>
        <taxon>Bacteria</taxon>
        <taxon>Bacillati</taxon>
        <taxon>Bacillota</taxon>
        <taxon>Bacilli</taxon>
        <taxon>Bacillales</taxon>
        <taxon>Paenibacillaceae</taxon>
        <taxon>Aneurinibacillus group</taxon>
        <taxon>Aneurinibacillus</taxon>
    </lineage>
</organism>
<dbReference type="EMBL" id="AWSJ01000090">
    <property type="protein sequence ID" value="ERI10577.1"/>
    <property type="molecule type" value="Genomic_DNA"/>
</dbReference>
<evidence type="ECO:0000313" key="2">
    <source>
        <dbReference type="Proteomes" id="UP000016511"/>
    </source>
</evidence>
<dbReference type="Proteomes" id="UP000016511">
    <property type="component" value="Unassembled WGS sequence"/>
</dbReference>
<dbReference type="PATRIC" id="fig|649747.3.peg.1198"/>
<evidence type="ECO:0008006" key="3">
    <source>
        <dbReference type="Google" id="ProtNLM"/>
    </source>
</evidence>